<dbReference type="Pfam" id="PF07715">
    <property type="entry name" value="Plug"/>
    <property type="match status" value="1"/>
</dbReference>
<evidence type="ECO:0000256" key="9">
    <source>
        <dbReference type="RuleBase" id="RU003357"/>
    </source>
</evidence>
<comment type="subcellular location">
    <subcellularLocation>
        <location evidence="1 8">Cell outer membrane</location>
        <topology evidence="1 8">Multi-pass membrane protein</topology>
    </subcellularLocation>
</comment>
<dbReference type="Gene3D" id="2.40.170.20">
    <property type="entry name" value="TonB-dependent receptor, beta-barrel domain"/>
    <property type="match status" value="1"/>
</dbReference>
<evidence type="ECO:0000256" key="7">
    <source>
        <dbReference type="ARBA" id="ARBA00023237"/>
    </source>
</evidence>
<comment type="similarity">
    <text evidence="8 9">Belongs to the TonB-dependent receptor family.</text>
</comment>
<dbReference type="STRING" id="679937.Bcop_0547"/>
<evidence type="ECO:0000256" key="1">
    <source>
        <dbReference type="ARBA" id="ARBA00004571"/>
    </source>
</evidence>
<dbReference type="InterPro" id="IPR012910">
    <property type="entry name" value="Plug_dom"/>
</dbReference>
<gene>
    <name evidence="13" type="ORF">Bcop_0547</name>
</gene>
<dbReference type="InterPro" id="IPR023996">
    <property type="entry name" value="TonB-dep_OMP_SusC/RagA"/>
</dbReference>
<keyword evidence="10" id="KW-0732">Signal</keyword>
<keyword evidence="14" id="KW-1185">Reference proteome</keyword>
<dbReference type="Proteomes" id="UP000018439">
    <property type="component" value="Chromosome"/>
</dbReference>
<dbReference type="Pfam" id="PF13715">
    <property type="entry name" value="CarbopepD_reg_2"/>
    <property type="match status" value="1"/>
</dbReference>
<evidence type="ECO:0000256" key="10">
    <source>
        <dbReference type="SAM" id="SignalP"/>
    </source>
</evidence>
<dbReference type="NCBIfam" id="TIGR04056">
    <property type="entry name" value="OMP_RagA_SusC"/>
    <property type="match status" value="1"/>
</dbReference>
<name>F3ZRV9_9BACE</name>
<dbReference type="HOGENOM" id="CLU_004317_1_1_10"/>
<dbReference type="eggNOG" id="COG1629">
    <property type="taxonomic scope" value="Bacteria"/>
</dbReference>
<dbReference type="AlphaFoldDB" id="F3ZRV9"/>
<feature type="domain" description="TonB-dependent receptor plug" evidence="12">
    <location>
        <begin position="138"/>
        <end position="245"/>
    </location>
</feature>
<evidence type="ECO:0000256" key="4">
    <source>
        <dbReference type="ARBA" id="ARBA00022692"/>
    </source>
</evidence>
<reference evidence="13 14" key="1">
    <citation type="journal article" date="2011" name="Stand. Genomic Sci.">
        <title>Non-contiguous finished genome sequence of Bacteroides coprosuis type strain (PC139).</title>
        <authorList>
            <person name="Land M."/>
            <person name="Held B."/>
            <person name="Gronow S."/>
            <person name="Abt B."/>
            <person name="Lucas S."/>
            <person name="Del Rio T.G."/>
            <person name="Nolan M."/>
            <person name="Tice H."/>
            <person name="Cheng J.F."/>
            <person name="Pitluck S."/>
            <person name="Liolios K."/>
            <person name="Pagani I."/>
            <person name="Ivanova N."/>
            <person name="Mavromatis K."/>
            <person name="Mikhailova N."/>
            <person name="Pati A."/>
            <person name="Tapia R."/>
            <person name="Han C."/>
            <person name="Goodwin L."/>
            <person name="Chen A."/>
            <person name="Palaniappan K."/>
            <person name="Hauser L."/>
            <person name="Brambilla E.M."/>
            <person name="Rohde M."/>
            <person name="Goker M."/>
            <person name="Detter J.C."/>
            <person name="Woyke T."/>
            <person name="Bristow J."/>
            <person name="Eisen J.A."/>
            <person name="Markowitz V."/>
            <person name="Hugenholtz P."/>
            <person name="Kyrpides N.C."/>
            <person name="Klenk H.P."/>
            <person name="Lapidus A."/>
        </authorList>
    </citation>
    <scope>NUCLEOTIDE SEQUENCE</scope>
    <source>
        <strain evidence="13 14">DSM 18011</strain>
    </source>
</reference>
<feature type="chain" id="PRO_5003309446" evidence="10">
    <location>
        <begin position="34"/>
        <end position="1160"/>
    </location>
</feature>
<accession>F3ZRV9</accession>
<dbReference type="Gene3D" id="2.170.130.10">
    <property type="entry name" value="TonB-dependent receptor, plug domain"/>
    <property type="match status" value="1"/>
</dbReference>
<evidence type="ECO:0000256" key="2">
    <source>
        <dbReference type="ARBA" id="ARBA00022448"/>
    </source>
</evidence>
<keyword evidence="6 8" id="KW-0472">Membrane</keyword>
<evidence type="ECO:0000256" key="3">
    <source>
        <dbReference type="ARBA" id="ARBA00022452"/>
    </source>
</evidence>
<dbReference type="InterPro" id="IPR039426">
    <property type="entry name" value="TonB-dep_rcpt-like"/>
</dbReference>
<evidence type="ECO:0000313" key="13">
    <source>
        <dbReference type="EMBL" id="EGJ70765.1"/>
    </source>
</evidence>
<dbReference type="EMBL" id="CM001167">
    <property type="protein sequence ID" value="EGJ70765.1"/>
    <property type="molecule type" value="Genomic_DNA"/>
</dbReference>
<organism evidence="13 14">
    <name type="scientific">Bacteroides coprosuis DSM 18011</name>
    <dbReference type="NCBI Taxonomy" id="679937"/>
    <lineage>
        <taxon>Bacteria</taxon>
        <taxon>Pseudomonadati</taxon>
        <taxon>Bacteroidota</taxon>
        <taxon>Bacteroidia</taxon>
        <taxon>Bacteroidales</taxon>
        <taxon>Bacteroidaceae</taxon>
        <taxon>Bacteroides</taxon>
    </lineage>
</organism>
<dbReference type="NCBIfam" id="TIGR04057">
    <property type="entry name" value="SusC_RagA_signa"/>
    <property type="match status" value="1"/>
</dbReference>
<dbReference type="InterPro" id="IPR000531">
    <property type="entry name" value="Beta-barrel_TonB"/>
</dbReference>
<keyword evidence="4 8" id="KW-0812">Transmembrane</keyword>
<evidence type="ECO:0000259" key="11">
    <source>
        <dbReference type="Pfam" id="PF00593"/>
    </source>
</evidence>
<dbReference type="InterPro" id="IPR036942">
    <property type="entry name" value="Beta-barrel_TonB_sf"/>
</dbReference>
<evidence type="ECO:0000259" key="12">
    <source>
        <dbReference type="Pfam" id="PF07715"/>
    </source>
</evidence>
<dbReference type="InterPro" id="IPR037066">
    <property type="entry name" value="Plug_dom_sf"/>
</dbReference>
<dbReference type="Gene3D" id="2.60.40.1120">
    <property type="entry name" value="Carboxypeptidase-like, regulatory domain"/>
    <property type="match status" value="1"/>
</dbReference>
<dbReference type="OrthoDB" id="778480at2"/>
<dbReference type="Pfam" id="PF00593">
    <property type="entry name" value="TonB_dep_Rec_b-barrel"/>
    <property type="match status" value="1"/>
</dbReference>
<feature type="domain" description="TonB-dependent receptor-like beta-barrel" evidence="11">
    <location>
        <begin position="439"/>
        <end position="878"/>
    </location>
</feature>
<dbReference type="GO" id="GO:0009279">
    <property type="term" value="C:cell outer membrane"/>
    <property type="evidence" value="ECO:0007669"/>
    <property type="project" value="UniProtKB-SubCell"/>
</dbReference>
<dbReference type="InterPro" id="IPR008969">
    <property type="entry name" value="CarboxyPept-like_regulatory"/>
</dbReference>
<keyword evidence="2 8" id="KW-0813">Transport</keyword>
<feature type="signal peptide" evidence="10">
    <location>
        <begin position="1"/>
        <end position="33"/>
    </location>
</feature>
<dbReference type="FunFam" id="2.60.40.1120:FF:000003">
    <property type="entry name" value="Outer membrane protein Omp121"/>
    <property type="match status" value="1"/>
</dbReference>
<evidence type="ECO:0000313" key="14">
    <source>
        <dbReference type="Proteomes" id="UP000018439"/>
    </source>
</evidence>
<dbReference type="PROSITE" id="PS52016">
    <property type="entry name" value="TONB_DEPENDENT_REC_3"/>
    <property type="match status" value="1"/>
</dbReference>
<dbReference type="SUPFAM" id="SSF49464">
    <property type="entry name" value="Carboxypeptidase regulatory domain-like"/>
    <property type="match status" value="1"/>
</dbReference>
<keyword evidence="3 8" id="KW-1134">Transmembrane beta strand</keyword>
<protein>
    <submittedName>
        <fullName evidence="13">TonB-dependent receptor plug</fullName>
    </submittedName>
</protein>
<evidence type="ECO:0000256" key="5">
    <source>
        <dbReference type="ARBA" id="ARBA00023077"/>
    </source>
</evidence>
<proteinExistence type="inferred from homology"/>
<keyword evidence="7 8" id="KW-0998">Cell outer membrane</keyword>
<evidence type="ECO:0000256" key="6">
    <source>
        <dbReference type="ARBA" id="ARBA00023136"/>
    </source>
</evidence>
<dbReference type="InterPro" id="IPR023997">
    <property type="entry name" value="TonB-dep_OMP_SusC/RagA_CS"/>
</dbReference>
<dbReference type="SUPFAM" id="SSF56935">
    <property type="entry name" value="Porins"/>
    <property type="match status" value="1"/>
</dbReference>
<evidence type="ECO:0000256" key="8">
    <source>
        <dbReference type="PROSITE-ProRule" id="PRU01360"/>
    </source>
</evidence>
<keyword evidence="13" id="KW-0675">Receptor</keyword>
<sequence length="1160" mass="128845">MVEKHRRRGLNLKTLLVAICATGFITSSNIAIAANTNHTTEYSIDQQKTLIKGQVKDASGEPVIGASILEKGTSNGTITDIDGNFSINVKPGATLQISYIGFKAIETKAQNNLKITLKEDSELLDEVVVVGYGAQKKENLTGAVASVDIEKTLGGRPVSDVGRGLQGTTPGLSIAVPSGELGSDPTIKIRGQIGSLDGGSSPLILLDNVEIPSLQMVNSDDIESISVLKDAASASIYGAKGAFGVILITTKKGAKTESVNVSYSGTFSWQNISKKMDMARLNGLEYSIDASKRVKGPGAAVSGAFFQMTEEGLELAREWDKNYGGKLGPNDPMVYGRDWYVDSQKRKIGLRTYDPYDYMIREWAPSMTHNLSLNGKSGKTTYNVGLGYLDQDGINKPAKKDDFKRYNASIKLSTEINKYVTVRAGAIYSKREKRYAYSTSSTTADQWLYLYRWGSNMPLGYDDEGDIIRSPHSELSQANTAKREWNYTNINLGATFNIMKDWTLDVDYTYAGEDNIINEGGTRYTALQSWGGAIPKLDSNGNQIYVDNTGAVVDSGTPGAMPAQKLSLVEYTSHGSNPDHIYRRVANGKRKTLNIVTNYNLELSELHKFKFMAGMNRVTYDETYNWSRKKDLTDITNPQFDLAVGQQESSGGNIWDGQLGFFGRVNYSFANKYLLEANIRYDGTSKFPKDLRWRAFPSFSAGWILSEESWMDWSKSILSFFKVRGSWGMIGDQTVPNTLYTSFLPIGESSWLDYSGQKLTYTGIPSAIDANISWQDITTLNLGLDTRFLDGELGLSFDWYQRDTKNMIVPSEVSYSFGQGAPKGNYGSLRSRGWELAIDYNHRFENGLGVNAMVTLSDAQTEITKYSDTKSINDWYVGKKYGEIWGYATDRLYQKDDFIYNGDKIEQTYALNGKEVAKGTPGAKIVNKLKDPNAIYQDYLQSGDFIFGPGDVKFKDLDGDGKIDSGSNSIDNAGDRKVIGNSTPRYEYGIRLGADFKGFDFSIFMQGVGKRQVWGNGFLAIPGYNSSDGAMPETFAKDYWKEDRPNAYYPRPFNQSGSNDKYNMVQQSKYLLDMSYFRIKNITLGYTLPMHITSKVKMQKARVYLALENFFTFDNLRGLPIDPEEVQGFSMFNSDNYNSGRTGVGAPTFKNVSFGVQLNF</sequence>
<keyword evidence="5 9" id="KW-0798">TonB box</keyword>